<feature type="compositionally biased region" description="Basic and acidic residues" evidence="1">
    <location>
        <begin position="87"/>
        <end position="103"/>
    </location>
</feature>
<dbReference type="InterPro" id="IPR036691">
    <property type="entry name" value="Endo/exonu/phosph_ase_sf"/>
</dbReference>
<feature type="compositionally biased region" description="Low complexity" evidence="1">
    <location>
        <begin position="527"/>
        <end position="536"/>
    </location>
</feature>
<keyword evidence="5" id="KW-1267">Proteomics identification</keyword>
<dbReference type="Gene3D" id="3.60.10.10">
    <property type="entry name" value="Endonuclease/exonuclease/phosphatase"/>
    <property type="match status" value="1"/>
</dbReference>
<dbReference type="Ensembl" id="ENSBTAT00000072376.2">
    <property type="protein sequence ID" value="ENSBTAP00000069228.2"/>
    <property type="gene ID" value="ENSBTAG00000030600.6"/>
</dbReference>
<feature type="compositionally biased region" description="Basic and acidic residues" evidence="1">
    <location>
        <begin position="24"/>
        <end position="38"/>
    </location>
</feature>
<reference evidence="3" key="2">
    <citation type="submission" date="2025-08" db="UniProtKB">
        <authorList>
            <consortium name="Ensembl"/>
        </authorList>
    </citation>
    <scope>IDENTIFICATION</scope>
    <source>
        <strain evidence="3">Hereford</strain>
    </source>
</reference>
<dbReference type="AlphaFoldDB" id="A0AAF7AHM4"/>
<accession>A0AAF7AHM4</accession>
<protein>
    <submittedName>
        <fullName evidence="3">Bucentaur-2</fullName>
    </submittedName>
</protein>
<reference evidence="3" key="1">
    <citation type="submission" date="2018-03" db="EMBL/GenBank/DDBJ databases">
        <title>ARS-UCD1.2.</title>
        <authorList>
            <person name="Rosen B.D."/>
            <person name="Bickhart D.M."/>
            <person name="Koren S."/>
            <person name="Schnabel R.D."/>
            <person name="Hall R."/>
            <person name="Zimin A."/>
            <person name="Dreischer C."/>
            <person name="Schultheiss S."/>
            <person name="Schroeder S.G."/>
            <person name="Elsik C.G."/>
            <person name="Couldrey C."/>
            <person name="Liu G.E."/>
            <person name="Van Tassell C.P."/>
            <person name="Phillippy A.M."/>
            <person name="Smith T.P.L."/>
            <person name="Medrano J.F."/>
        </authorList>
    </citation>
    <scope>NUCLEOTIDE SEQUENCE [LARGE SCALE GENOMIC DNA]</scope>
    <source>
        <strain evidence="3">Hereford</strain>
    </source>
</reference>
<name>A0AAF7AHM4_BOVIN</name>
<dbReference type="CDD" id="cd09076">
    <property type="entry name" value="L1-EN"/>
    <property type="match status" value="1"/>
</dbReference>
<evidence type="ECO:0007829" key="5">
    <source>
        <dbReference type="PeptideAtlas" id="A0AAF7AHM4"/>
    </source>
</evidence>
<evidence type="ECO:0000259" key="2">
    <source>
        <dbReference type="Pfam" id="PF03372"/>
    </source>
</evidence>
<dbReference type="Pfam" id="PF03372">
    <property type="entry name" value="Exo_endo_phos"/>
    <property type="match status" value="1"/>
</dbReference>
<reference evidence="3" key="3">
    <citation type="submission" date="2025-09" db="UniProtKB">
        <authorList>
            <consortium name="Ensembl"/>
        </authorList>
    </citation>
    <scope>IDENTIFICATION</scope>
    <source>
        <strain evidence="3">Hereford</strain>
    </source>
</reference>
<dbReference type="GeneTree" id="ENSGT00390000018141"/>
<feature type="compositionally biased region" description="Basic and acidic residues" evidence="1">
    <location>
        <begin position="1"/>
        <end position="13"/>
    </location>
</feature>
<keyword evidence="4" id="KW-1185">Reference proteome</keyword>
<feature type="compositionally biased region" description="Basic and acidic residues" evidence="1">
    <location>
        <begin position="135"/>
        <end position="176"/>
    </location>
</feature>
<dbReference type="InterPro" id="IPR005135">
    <property type="entry name" value="Endo/exonuclease/phosphatase"/>
</dbReference>
<dbReference type="InterPro" id="IPR027124">
    <property type="entry name" value="Swc5/CFDP1/2"/>
</dbReference>
<dbReference type="PANTHER" id="PTHR23227">
    <property type="entry name" value="BUCENTAUR RELATED"/>
    <property type="match status" value="1"/>
</dbReference>
<dbReference type="PANTHER" id="PTHR23227:SF85">
    <property type="entry name" value="CRANIOFACIAL DEVELOPMENT PROTEIN 2"/>
    <property type="match status" value="1"/>
</dbReference>
<proteinExistence type="evidence at protein level"/>
<feature type="region of interest" description="Disordered" evidence="1">
    <location>
        <begin position="633"/>
        <end position="652"/>
    </location>
</feature>
<evidence type="ECO:0000256" key="1">
    <source>
        <dbReference type="SAM" id="MobiDB-lite"/>
    </source>
</evidence>
<gene>
    <name evidence="3" type="primary">BCNT2</name>
</gene>
<feature type="compositionally biased region" description="Acidic residues" evidence="1">
    <location>
        <begin position="104"/>
        <end position="113"/>
    </location>
</feature>
<evidence type="ECO:0000313" key="3">
    <source>
        <dbReference type="Ensembl" id="ENSBTAP00000069228.2"/>
    </source>
</evidence>
<evidence type="ECO:0000313" key="4">
    <source>
        <dbReference type="Proteomes" id="UP000009136"/>
    </source>
</evidence>
<dbReference type="SUPFAM" id="SSF56219">
    <property type="entry name" value="DNase I-like"/>
    <property type="match status" value="1"/>
</dbReference>
<feature type="domain" description="Endonuclease/exonuclease/phosphatase" evidence="2">
    <location>
        <begin position="248"/>
        <end position="478"/>
    </location>
</feature>
<feature type="compositionally biased region" description="Low complexity" evidence="1">
    <location>
        <begin position="606"/>
        <end position="620"/>
    </location>
</feature>
<dbReference type="GO" id="GO:0003824">
    <property type="term" value="F:catalytic activity"/>
    <property type="evidence" value="ECO:0007669"/>
    <property type="project" value="InterPro"/>
</dbReference>
<feature type="region of interest" description="Disordered" evidence="1">
    <location>
        <begin position="498"/>
        <end position="620"/>
    </location>
</feature>
<dbReference type="Proteomes" id="UP000009136">
    <property type="component" value="Chromosome 18"/>
</dbReference>
<feature type="compositionally biased region" description="Low complexity" evidence="1">
    <location>
        <begin position="566"/>
        <end position="580"/>
    </location>
</feature>
<feature type="region of interest" description="Disordered" evidence="1">
    <location>
        <begin position="1"/>
        <end position="228"/>
    </location>
</feature>
<sequence length="680" mass="76038">MEEFKSEDFSVSKEDEDYAPSGGECHEDAVNELVKEGEMGAEEETQKTKGTKRKAESILARKRKHSGLSPQHEEEEDANRESGGSISEKEDVAAEQEKGAESEDAREEEEEEMLASSIGDVEPKSEVPPSTQVKTGEENKEMASSKVVKTEEQEKPKEPEEVKVTKVFDIAGEKVRFLRRQGRPGMSPEHEPPRSEGGQHATGEEQRSVTNTSSKNESTKRKWKRRANVVVTGEESKLRCCKEEYCIGTWNVRSMNPGKLDVVKQEMERINIDILGISELKWTGMGELNSDDHYIYYCGQQSLRRNGVAIIVNKRVRNAVIGCNLKNDRMISVRFQGKPFNLTVIQVYAPTPYAPEPEVYRFYEDLQHLLEITPKIDVLFIIGDWNAKVGSQEIPRITGKFGLGVQNEAGRRLIEFCYQNRLVIANTLFQQHKRRLYTWTSPDGRYRDQIDYIICRQRWRSSVQSAKTRPGADCGSDHKLLIAKFRLKLKIIPKTTRPFRGTNEVGETSQEAKSVFKQTEKGKPQANVPSNVSSVPGGSGVSKEVGETSQEGKSVFKQNEKEEPQSSVPSAVPSLPAGSGVSKEVGETSQEGKSVFKQNEKEEPQSSVPSAVPSLPAGSGTEAEALVLWSPDVKRGLLGKDPDAGKARRQLEEGTVEHEMVAWHHQLSGREFEQTRGDDE</sequence>
<organism evidence="3 4">
    <name type="scientific">Bos taurus</name>
    <name type="common">Bovine</name>
    <dbReference type="NCBI Taxonomy" id="9913"/>
    <lineage>
        <taxon>Eukaryota</taxon>
        <taxon>Metazoa</taxon>
        <taxon>Chordata</taxon>
        <taxon>Craniata</taxon>
        <taxon>Vertebrata</taxon>
        <taxon>Euteleostomi</taxon>
        <taxon>Mammalia</taxon>
        <taxon>Eutheria</taxon>
        <taxon>Laurasiatheria</taxon>
        <taxon>Artiodactyla</taxon>
        <taxon>Ruminantia</taxon>
        <taxon>Pecora</taxon>
        <taxon>Bovidae</taxon>
        <taxon>Bovinae</taxon>
        <taxon>Bos</taxon>
    </lineage>
</organism>